<organism evidence="1">
    <name type="scientific">Cacopsylla melanoneura</name>
    <dbReference type="NCBI Taxonomy" id="428564"/>
    <lineage>
        <taxon>Eukaryota</taxon>
        <taxon>Metazoa</taxon>
        <taxon>Ecdysozoa</taxon>
        <taxon>Arthropoda</taxon>
        <taxon>Hexapoda</taxon>
        <taxon>Insecta</taxon>
        <taxon>Pterygota</taxon>
        <taxon>Neoptera</taxon>
        <taxon>Paraneoptera</taxon>
        <taxon>Hemiptera</taxon>
        <taxon>Sternorrhyncha</taxon>
        <taxon>Psylloidea</taxon>
        <taxon>Psyllidae</taxon>
        <taxon>Psyllinae</taxon>
        <taxon>Cacopsylla</taxon>
    </lineage>
</organism>
<dbReference type="AlphaFoldDB" id="A0A8D9BS63"/>
<dbReference type="EMBL" id="HBUF01657684">
    <property type="protein sequence ID" value="CAG6788087.1"/>
    <property type="molecule type" value="Transcribed_RNA"/>
</dbReference>
<name>A0A8D9BS63_9HEMI</name>
<proteinExistence type="predicted"/>
<protein>
    <submittedName>
        <fullName evidence="1">Uncharacterized protein</fullName>
    </submittedName>
</protein>
<reference evidence="1" key="1">
    <citation type="submission" date="2021-05" db="EMBL/GenBank/DDBJ databases">
        <authorList>
            <person name="Alioto T."/>
            <person name="Alioto T."/>
            <person name="Gomez Garrido J."/>
        </authorList>
    </citation>
    <scope>NUCLEOTIDE SEQUENCE</scope>
</reference>
<sequence length="109" mass="13016">MISVPFKWVKHEYFSQLITLYNWTTTPQFKVLFFSFLIIHYMERIVFVGGQQFGPPDIRYIRYLLNQILNLFLPTKEIIRRCSSTLTHSAPRVQYTGRCSRSVQYAVIF</sequence>
<evidence type="ECO:0000313" key="1">
    <source>
        <dbReference type="EMBL" id="CAG6788087.1"/>
    </source>
</evidence>
<accession>A0A8D9BS63</accession>